<comment type="subcellular location">
    <subcellularLocation>
        <location evidence="1">Membrane</location>
        <topology evidence="1">Multi-pass membrane protein</topology>
    </subcellularLocation>
</comment>
<dbReference type="PANTHER" id="PTHR10766:SF177">
    <property type="entry name" value="TRANSMEMBRANE 9 SUPERFAMILY MEMBER 1"/>
    <property type="match status" value="1"/>
</dbReference>
<dbReference type="GO" id="GO:0016020">
    <property type="term" value="C:membrane"/>
    <property type="evidence" value="ECO:0007669"/>
    <property type="project" value="UniProtKB-SubCell"/>
</dbReference>
<accession>A0A1J4J7Q7</accession>
<evidence type="ECO:0000256" key="1">
    <source>
        <dbReference type="ARBA" id="ARBA00004141"/>
    </source>
</evidence>
<feature type="chain" id="PRO_5011821573" description="Transmembrane 9 superfamily member" evidence="7">
    <location>
        <begin position="17"/>
        <end position="568"/>
    </location>
</feature>
<feature type="transmembrane region" description="Helical" evidence="7">
    <location>
        <begin position="427"/>
        <end position="448"/>
    </location>
</feature>
<feature type="transmembrane region" description="Helical" evidence="7">
    <location>
        <begin position="305"/>
        <end position="327"/>
    </location>
</feature>
<organism evidence="8 9">
    <name type="scientific">Tritrichomonas foetus</name>
    <dbReference type="NCBI Taxonomy" id="1144522"/>
    <lineage>
        <taxon>Eukaryota</taxon>
        <taxon>Metamonada</taxon>
        <taxon>Parabasalia</taxon>
        <taxon>Tritrichomonadida</taxon>
        <taxon>Tritrichomonadidae</taxon>
        <taxon>Tritrichomonas</taxon>
    </lineage>
</organism>
<feature type="transmembrane region" description="Helical" evidence="7">
    <location>
        <begin position="205"/>
        <end position="225"/>
    </location>
</feature>
<dbReference type="OrthoDB" id="1666796at2759"/>
<dbReference type="Proteomes" id="UP000179807">
    <property type="component" value="Unassembled WGS sequence"/>
</dbReference>
<keyword evidence="6 7" id="KW-0472">Membrane</keyword>
<dbReference type="PANTHER" id="PTHR10766">
    <property type="entry name" value="TRANSMEMBRANE 9 SUPERFAMILY PROTEIN"/>
    <property type="match status" value="1"/>
</dbReference>
<evidence type="ECO:0000256" key="2">
    <source>
        <dbReference type="ARBA" id="ARBA00005227"/>
    </source>
</evidence>
<dbReference type="GeneID" id="94847160"/>
<evidence type="ECO:0000256" key="5">
    <source>
        <dbReference type="ARBA" id="ARBA00022989"/>
    </source>
</evidence>
<evidence type="ECO:0000256" key="6">
    <source>
        <dbReference type="ARBA" id="ARBA00023136"/>
    </source>
</evidence>
<feature type="transmembrane region" description="Helical" evidence="7">
    <location>
        <begin position="460"/>
        <end position="486"/>
    </location>
</feature>
<evidence type="ECO:0000256" key="3">
    <source>
        <dbReference type="ARBA" id="ARBA00022692"/>
    </source>
</evidence>
<sequence>MLILLIFLFKASIARTYNEDDVIIAYASKIGPEDNPAEYYPIKNFPIFQNSKIDLKPSPRRSLDDIIFGNCLTDVGFHFNFKKNINDQIFAEIDLNNQNNANILNNAIQNSYWIQLFIDDLPVFYHIGNFQNGVSQIYQKVIFNIDYNDRNEIIEINVTTSSPKKIADNIKLTFSVNWIQTNRNYNDRSYKYTNDEFFKHPIHKYSLINSGLLVFLLIVLIILLLNRISAREYNRLIQDAAFDSFEVDINSEKGWKALHGDVFRPPFRLSPLSMICGAGTQFFVFLLVFSMLNSNKDGIKAANNGLSFGLIIYIITSPVCGFAAVTFGRAFGVLKWLRIALGSSCIIPFIYFTSYLLASFFNISTSFSLSFSYIIILLMLYILLILPLNGVGGYLAIKAKLFEINKCEVSLVPRQIPRPQFYSQTKVLKLSVGLVCTASIITEVYYILSTMWHNVGLYAWGYLAISVIELSAVASCATIFAIYLLLQSENHHWQWPAFAAPATTGLFIFLYSIYYLFWRTQIHGISQIIFYLANMAAFSAAISVLAGGVGYLACMLFVHKIFSNMKLD</sequence>
<evidence type="ECO:0000313" key="8">
    <source>
        <dbReference type="EMBL" id="OHS94697.1"/>
    </source>
</evidence>
<dbReference type="RefSeq" id="XP_068347834.1">
    <property type="nucleotide sequence ID" value="XM_068512456.1"/>
</dbReference>
<feature type="transmembrane region" description="Helical" evidence="7">
    <location>
        <begin position="529"/>
        <end position="558"/>
    </location>
</feature>
<comment type="similarity">
    <text evidence="2 7">Belongs to the nonaspanin (TM9SF) (TC 9.A.2) family.</text>
</comment>
<keyword evidence="5 7" id="KW-1133">Transmembrane helix</keyword>
<proteinExistence type="inferred from homology"/>
<dbReference type="InterPro" id="IPR004240">
    <property type="entry name" value="EMP70"/>
</dbReference>
<dbReference type="EMBL" id="MLAK01001297">
    <property type="protein sequence ID" value="OHS94697.1"/>
    <property type="molecule type" value="Genomic_DNA"/>
</dbReference>
<feature type="transmembrane region" description="Helical" evidence="7">
    <location>
        <begin position="272"/>
        <end position="293"/>
    </location>
</feature>
<dbReference type="GO" id="GO:0072657">
    <property type="term" value="P:protein localization to membrane"/>
    <property type="evidence" value="ECO:0007669"/>
    <property type="project" value="TreeGrafter"/>
</dbReference>
<dbReference type="AlphaFoldDB" id="A0A1J4J7Q7"/>
<feature type="transmembrane region" description="Helical" evidence="7">
    <location>
        <begin position="373"/>
        <end position="397"/>
    </location>
</feature>
<gene>
    <name evidence="8" type="ORF">TRFO_39117</name>
</gene>
<protein>
    <recommendedName>
        <fullName evidence="7">Transmembrane 9 superfamily member</fullName>
    </recommendedName>
</protein>
<keyword evidence="9" id="KW-1185">Reference proteome</keyword>
<name>A0A1J4J7Q7_9EUKA</name>
<keyword evidence="3 7" id="KW-0812">Transmembrane</keyword>
<evidence type="ECO:0000313" key="9">
    <source>
        <dbReference type="Proteomes" id="UP000179807"/>
    </source>
</evidence>
<comment type="caution">
    <text evidence="8">The sequence shown here is derived from an EMBL/GenBank/DDBJ whole genome shotgun (WGS) entry which is preliminary data.</text>
</comment>
<feature type="transmembrane region" description="Helical" evidence="7">
    <location>
        <begin position="339"/>
        <end position="361"/>
    </location>
</feature>
<dbReference type="VEuPathDB" id="TrichDB:TRFO_39117"/>
<feature type="transmembrane region" description="Helical" evidence="7">
    <location>
        <begin position="498"/>
        <end position="517"/>
    </location>
</feature>
<keyword evidence="4 7" id="KW-0732">Signal</keyword>
<feature type="signal peptide" evidence="7">
    <location>
        <begin position="1"/>
        <end position="16"/>
    </location>
</feature>
<reference evidence="8" key="1">
    <citation type="submission" date="2016-10" db="EMBL/GenBank/DDBJ databases">
        <authorList>
            <person name="Benchimol M."/>
            <person name="Almeida L.G."/>
            <person name="Vasconcelos A.T."/>
            <person name="Perreira-Neves A."/>
            <person name="Rosa I.A."/>
            <person name="Tasca T."/>
            <person name="Bogo M.R."/>
            <person name="de Souza W."/>
        </authorList>
    </citation>
    <scope>NUCLEOTIDE SEQUENCE [LARGE SCALE GENOMIC DNA]</scope>
    <source>
        <strain evidence="8">K</strain>
    </source>
</reference>
<dbReference type="Pfam" id="PF02990">
    <property type="entry name" value="EMP70"/>
    <property type="match status" value="1"/>
</dbReference>
<evidence type="ECO:0000256" key="4">
    <source>
        <dbReference type="ARBA" id="ARBA00022729"/>
    </source>
</evidence>
<evidence type="ECO:0000256" key="7">
    <source>
        <dbReference type="RuleBase" id="RU363079"/>
    </source>
</evidence>